<evidence type="ECO:0000313" key="2">
    <source>
        <dbReference type="EMBL" id="JAV21187.1"/>
    </source>
</evidence>
<sequence>MDPLEQLEHQLRAILQQKLKSPRFSVKCQNKQLAAGGDILVKIADPTWIGEDQLDAVFLDGEDREWRLPITREKISNLSISLFLNRTETYRSLVTSWSEGTWKFEDNLQKKIHLSCDIDDSNCDQLSLTDLRVVLVRNVVRNLLMLQGYQVLPEESTEESVDRLHVGLTRAGSGVNLLCGPVITSGTTACEYIRKRANDMQLIAQHKYGLRVKDQERFQKMISSLGRSAAIVDLLESKASSPIDMKRDKNQSSKGAAFILYNFARLSVLFRTFEEKQLTGYYPELPPTEMIDFDLLKEEDEWQLFWVYVAGFPAILRQALGDGQLVRVAPHVVLGFTSGLVISLSKYYRRVRILTENRDHMLPTMFARIHLLKAVYRVLSTLLDLLELEPVSQM</sequence>
<dbReference type="AlphaFoldDB" id="A0A1Q3F0V5"/>
<dbReference type="GO" id="GO:0004814">
    <property type="term" value="F:arginine-tRNA ligase activity"/>
    <property type="evidence" value="ECO:0007669"/>
    <property type="project" value="InterPro"/>
</dbReference>
<dbReference type="Pfam" id="PF05746">
    <property type="entry name" value="DALR_1"/>
    <property type="match status" value="1"/>
</dbReference>
<dbReference type="GO" id="GO:0006420">
    <property type="term" value="P:arginyl-tRNA aminoacylation"/>
    <property type="evidence" value="ECO:0007669"/>
    <property type="project" value="InterPro"/>
</dbReference>
<dbReference type="GO" id="GO:0000049">
    <property type="term" value="F:tRNA binding"/>
    <property type="evidence" value="ECO:0007669"/>
    <property type="project" value="TreeGrafter"/>
</dbReference>
<dbReference type="Gene3D" id="1.10.730.10">
    <property type="entry name" value="Isoleucyl-tRNA Synthetase, Domain 1"/>
    <property type="match status" value="1"/>
</dbReference>
<dbReference type="SMART" id="SM00836">
    <property type="entry name" value="DALR_1"/>
    <property type="match status" value="1"/>
</dbReference>
<name>A0A1Q3F0V5_CULTA</name>
<dbReference type="InterPro" id="IPR008909">
    <property type="entry name" value="DALR_anticod-bd"/>
</dbReference>
<feature type="domain" description="DALR anticodon binding" evidence="1">
    <location>
        <begin position="259"/>
        <end position="394"/>
    </location>
</feature>
<dbReference type="GO" id="GO:0005524">
    <property type="term" value="F:ATP binding"/>
    <property type="evidence" value="ECO:0007669"/>
    <property type="project" value="InterPro"/>
</dbReference>
<dbReference type="GO" id="GO:0106217">
    <property type="term" value="P:tRNA C3-cytosine methylation"/>
    <property type="evidence" value="ECO:0007669"/>
    <property type="project" value="TreeGrafter"/>
</dbReference>
<organism evidence="2">
    <name type="scientific">Culex tarsalis</name>
    <name type="common">Encephalitis mosquito</name>
    <dbReference type="NCBI Taxonomy" id="7177"/>
    <lineage>
        <taxon>Eukaryota</taxon>
        <taxon>Metazoa</taxon>
        <taxon>Ecdysozoa</taxon>
        <taxon>Arthropoda</taxon>
        <taxon>Hexapoda</taxon>
        <taxon>Insecta</taxon>
        <taxon>Pterygota</taxon>
        <taxon>Neoptera</taxon>
        <taxon>Endopterygota</taxon>
        <taxon>Diptera</taxon>
        <taxon>Nematocera</taxon>
        <taxon>Culicoidea</taxon>
        <taxon>Culicidae</taxon>
        <taxon>Culicinae</taxon>
        <taxon>Culicini</taxon>
        <taxon>Culex</taxon>
        <taxon>Culex</taxon>
    </lineage>
</organism>
<proteinExistence type="predicted"/>
<protein>
    <recommendedName>
        <fullName evidence="1">DALR anticodon binding domain-containing protein</fullName>
    </recommendedName>
</protein>
<evidence type="ECO:0000259" key="1">
    <source>
        <dbReference type="SMART" id="SM00836"/>
    </source>
</evidence>
<dbReference type="SUPFAM" id="SSF47323">
    <property type="entry name" value="Anticodon-binding domain of a subclass of class I aminoacyl-tRNA synthetases"/>
    <property type="match status" value="1"/>
</dbReference>
<dbReference type="InterPro" id="IPR037380">
    <property type="entry name" value="DALRD3"/>
</dbReference>
<dbReference type="InterPro" id="IPR009080">
    <property type="entry name" value="tRNAsynth_Ia_anticodon-bd"/>
</dbReference>
<accession>A0A1Q3F0V5</accession>
<dbReference type="EMBL" id="GFDL01013858">
    <property type="protein sequence ID" value="JAV21187.1"/>
    <property type="molecule type" value="Transcribed_RNA"/>
</dbReference>
<reference evidence="2" key="1">
    <citation type="submission" date="2017-01" db="EMBL/GenBank/DDBJ databases">
        <title>A deep insight into the sialotranscriptome of adult male and female Cluex tarsalis mosquitoes.</title>
        <authorList>
            <person name="Ribeiro J.M."/>
            <person name="Moreira F."/>
            <person name="Bernard K.A."/>
            <person name="Calvo E."/>
        </authorList>
    </citation>
    <scope>NUCLEOTIDE SEQUENCE</scope>
    <source>
        <strain evidence="2">Kern County</strain>
        <tissue evidence="2">Salivary glands</tissue>
    </source>
</reference>
<dbReference type="PANTHER" id="PTHR16043">
    <property type="entry name" value="DALRD3 PROTEIN"/>
    <property type="match status" value="1"/>
</dbReference>
<dbReference type="PANTHER" id="PTHR16043:SF1">
    <property type="entry name" value="DALR ANTICODON-BINDING DOMAIN-CONTAINING PROTEIN 3"/>
    <property type="match status" value="1"/>
</dbReference>